<dbReference type="AlphaFoldDB" id="A0A4U6BTP1"/>
<comment type="caution">
    <text evidence="2">The sequence shown here is derived from an EMBL/GenBank/DDBJ whole genome shotgun (WGS) entry which is preliminary data.</text>
</comment>
<organism evidence="2 3">
    <name type="scientific">Afipia massiliensis</name>
    <dbReference type="NCBI Taxonomy" id="211460"/>
    <lineage>
        <taxon>Bacteria</taxon>
        <taxon>Pseudomonadati</taxon>
        <taxon>Pseudomonadota</taxon>
        <taxon>Alphaproteobacteria</taxon>
        <taxon>Hyphomicrobiales</taxon>
        <taxon>Nitrobacteraceae</taxon>
        <taxon>Afipia</taxon>
    </lineage>
</organism>
<protein>
    <submittedName>
        <fullName evidence="2">VOC family protein</fullName>
    </submittedName>
</protein>
<dbReference type="InterPro" id="IPR004360">
    <property type="entry name" value="Glyas_Fos-R_dOase_dom"/>
</dbReference>
<dbReference type="InterPro" id="IPR029068">
    <property type="entry name" value="Glyas_Bleomycin-R_OHBP_Dase"/>
</dbReference>
<dbReference type="STRING" id="211460.YH63_06975"/>
<dbReference type="InterPro" id="IPR050383">
    <property type="entry name" value="GlyoxalaseI/FosfomycinResist"/>
</dbReference>
<evidence type="ECO:0000313" key="2">
    <source>
        <dbReference type="EMBL" id="TKT73982.1"/>
    </source>
</evidence>
<dbReference type="SUPFAM" id="SSF54593">
    <property type="entry name" value="Glyoxalase/Bleomycin resistance protein/Dihydroxybiphenyl dioxygenase"/>
    <property type="match status" value="1"/>
</dbReference>
<dbReference type="CDD" id="cd06587">
    <property type="entry name" value="VOC"/>
    <property type="match status" value="1"/>
</dbReference>
<dbReference type="OrthoDB" id="5243302at2"/>
<dbReference type="Pfam" id="PF00903">
    <property type="entry name" value="Glyoxalase"/>
    <property type="match status" value="1"/>
</dbReference>
<keyword evidence="3" id="KW-1185">Reference proteome</keyword>
<reference evidence="2" key="1">
    <citation type="submission" date="2019-04" db="EMBL/GenBank/DDBJ databases">
        <title>Whole genome sequencing of cave bacteria.</title>
        <authorList>
            <person name="Gan H.M."/>
            <person name="Barton H."/>
            <person name="Savka M.A."/>
        </authorList>
    </citation>
    <scope>NUCLEOTIDE SEQUENCE [LARGE SCALE GENOMIC DNA]</scope>
    <source>
        <strain evidence="2">LC387</strain>
    </source>
</reference>
<proteinExistence type="predicted"/>
<dbReference type="PANTHER" id="PTHR21366">
    <property type="entry name" value="GLYOXALASE FAMILY PROTEIN"/>
    <property type="match status" value="1"/>
</dbReference>
<dbReference type="PROSITE" id="PS51819">
    <property type="entry name" value="VOC"/>
    <property type="match status" value="1"/>
</dbReference>
<dbReference type="Gene3D" id="3.10.180.10">
    <property type="entry name" value="2,3-Dihydroxybiphenyl 1,2-Dioxygenase, domain 1"/>
    <property type="match status" value="1"/>
</dbReference>
<evidence type="ECO:0000259" key="1">
    <source>
        <dbReference type="PROSITE" id="PS51819"/>
    </source>
</evidence>
<evidence type="ECO:0000313" key="3">
    <source>
        <dbReference type="Proteomes" id="UP000034832"/>
    </source>
</evidence>
<sequence>MKVLGFNHLSIGAKDLEESARFYQTVLGMELIPTYNFGFKTKYLRCGDLQLHLFELEDCIPVYQHFALDVDDFHAAYEKAKAIGALDSKAFRNPVNELPDGCVQMYLRDPAGNLVEIDWPDVATLDRSRIPEMKLLSEFATQDDEGLKASLYLDRPHIKPNAPRKAAAR</sequence>
<dbReference type="InterPro" id="IPR037523">
    <property type="entry name" value="VOC_core"/>
</dbReference>
<dbReference type="Proteomes" id="UP000034832">
    <property type="component" value="Unassembled WGS sequence"/>
</dbReference>
<feature type="domain" description="VOC" evidence="1">
    <location>
        <begin position="5"/>
        <end position="120"/>
    </location>
</feature>
<name>A0A4U6BTP1_9BRAD</name>
<gene>
    <name evidence="2" type="ORF">YH63_012020</name>
</gene>
<accession>A0A4U6BTP1</accession>
<dbReference type="EMBL" id="LBIA02000001">
    <property type="protein sequence ID" value="TKT73982.1"/>
    <property type="molecule type" value="Genomic_DNA"/>
</dbReference>